<proteinExistence type="predicted"/>
<dbReference type="AlphaFoldDB" id="A0A0L8GJV5"/>
<evidence type="ECO:0000313" key="1">
    <source>
        <dbReference type="EMBL" id="KOF77292.1"/>
    </source>
</evidence>
<gene>
    <name evidence="1" type="ORF">OCBIM_22032273mg</name>
</gene>
<protein>
    <submittedName>
        <fullName evidence="1">Uncharacterized protein</fullName>
    </submittedName>
</protein>
<sequence>MVSLKNMSNYCDLCLAEKFRIIQQSTRILNKQKDLISACSHMFKSILTNFKMDLPGK</sequence>
<accession>A0A0L8GJV5</accession>
<dbReference type="EMBL" id="KQ421508">
    <property type="protein sequence ID" value="KOF77292.1"/>
    <property type="molecule type" value="Genomic_DNA"/>
</dbReference>
<reference evidence="1" key="1">
    <citation type="submission" date="2015-07" db="EMBL/GenBank/DDBJ databases">
        <title>MeaNS - Measles Nucleotide Surveillance Program.</title>
        <authorList>
            <person name="Tran T."/>
            <person name="Druce J."/>
        </authorList>
    </citation>
    <scope>NUCLEOTIDE SEQUENCE</scope>
    <source>
        <strain evidence="1">UCB-OBI-ISO-001</strain>
        <tissue evidence="1">Gonad</tissue>
    </source>
</reference>
<organism evidence="1">
    <name type="scientific">Octopus bimaculoides</name>
    <name type="common">California two-spotted octopus</name>
    <dbReference type="NCBI Taxonomy" id="37653"/>
    <lineage>
        <taxon>Eukaryota</taxon>
        <taxon>Metazoa</taxon>
        <taxon>Spiralia</taxon>
        <taxon>Lophotrochozoa</taxon>
        <taxon>Mollusca</taxon>
        <taxon>Cephalopoda</taxon>
        <taxon>Coleoidea</taxon>
        <taxon>Octopodiformes</taxon>
        <taxon>Octopoda</taxon>
        <taxon>Incirrata</taxon>
        <taxon>Octopodidae</taxon>
        <taxon>Octopus</taxon>
    </lineage>
</organism>
<name>A0A0L8GJV5_OCTBM</name>